<evidence type="ECO:0000256" key="2">
    <source>
        <dbReference type="ARBA" id="ARBA00022692"/>
    </source>
</evidence>
<feature type="transmembrane region" description="Helical" evidence="5">
    <location>
        <begin position="111"/>
        <end position="128"/>
    </location>
</feature>
<accession>A0A2H0YVK6</accession>
<dbReference type="Proteomes" id="UP000231542">
    <property type="component" value="Unassembled WGS sequence"/>
</dbReference>
<dbReference type="GO" id="GO:0008273">
    <property type="term" value="F:calcium, potassium:sodium antiporter activity"/>
    <property type="evidence" value="ECO:0007669"/>
    <property type="project" value="TreeGrafter"/>
</dbReference>
<dbReference type="InterPro" id="IPR004481">
    <property type="entry name" value="K/Na/Ca-exchanger"/>
</dbReference>
<name>A0A2H0YVK6_9BACT</name>
<dbReference type="PANTHER" id="PTHR10846:SF8">
    <property type="entry name" value="INNER MEMBRANE PROTEIN YRBG"/>
    <property type="match status" value="1"/>
</dbReference>
<evidence type="ECO:0000256" key="1">
    <source>
        <dbReference type="ARBA" id="ARBA00004141"/>
    </source>
</evidence>
<feature type="transmembrane region" description="Helical" evidence="5">
    <location>
        <begin position="220"/>
        <end position="241"/>
    </location>
</feature>
<evidence type="ECO:0000256" key="3">
    <source>
        <dbReference type="ARBA" id="ARBA00022989"/>
    </source>
</evidence>
<dbReference type="NCBIfam" id="TIGR00367">
    <property type="entry name" value="calcium/sodium antiporter"/>
    <property type="match status" value="1"/>
</dbReference>
<evidence type="ECO:0000256" key="4">
    <source>
        <dbReference type="ARBA" id="ARBA00023136"/>
    </source>
</evidence>
<evidence type="ECO:0000313" key="8">
    <source>
        <dbReference type="Proteomes" id="UP000231542"/>
    </source>
</evidence>
<feature type="transmembrane region" description="Helical" evidence="5">
    <location>
        <begin position="310"/>
        <end position="329"/>
    </location>
</feature>
<gene>
    <name evidence="7" type="ORF">COT24_03070</name>
</gene>
<evidence type="ECO:0000313" key="7">
    <source>
        <dbReference type="EMBL" id="PIS42524.1"/>
    </source>
</evidence>
<sequence length="332" mass="36034">MTLIIWLFIFIVSLIVLIFSADRFTKAAEKLGVALGIPAFIVGITIVSIGTSLPELMTSLLAVFRSTPVLDATPIVVGDVVGSNIANILLITGIVVILVRKLEVKRSLIELDIPLLLLSTALLILVAYDGVINWMEGIILLLGLGVYLRYSLSDHAREKVAMGEEEKIRRPIWGIFRNKEQKARVEGKLILNLIIFSILIYIGARYTIDSLINISDLVGIGTSVLAASAIAVGTSLPELFVSGAAALRGNHDIAIGNIFGSNIFNALFIIGVPALIKPLTVPTDVLQIGIPFLIGATVVYVFSAISRKIYIYEGAIYLLIYVVFIAKLFKIF</sequence>
<feature type="transmembrane region" description="Helical" evidence="5">
    <location>
        <begin position="189"/>
        <end position="208"/>
    </location>
</feature>
<feature type="transmembrane region" description="Helical" evidence="5">
    <location>
        <begin position="6"/>
        <end position="24"/>
    </location>
</feature>
<reference evidence="7 8" key="1">
    <citation type="submission" date="2017-09" db="EMBL/GenBank/DDBJ databases">
        <title>Depth-based differentiation of microbial function through sediment-hosted aquifers and enrichment of novel symbionts in the deep terrestrial subsurface.</title>
        <authorList>
            <person name="Probst A.J."/>
            <person name="Ladd B."/>
            <person name="Jarett J.K."/>
            <person name="Geller-Mcgrath D.E."/>
            <person name="Sieber C.M."/>
            <person name="Emerson J.B."/>
            <person name="Anantharaman K."/>
            <person name="Thomas B.C."/>
            <person name="Malmstrom R."/>
            <person name="Stieglmeier M."/>
            <person name="Klingl A."/>
            <person name="Woyke T."/>
            <person name="Ryan C.M."/>
            <person name="Banfield J.F."/>
        </authorList>
    </citation>
    <scope>NUCLEOTIDE SEQUENCE [LARGE SCALE GENOMIC DNA]</scope>
    <source>
        <strain evidence="7">CG08_land_8_20_14_0_20_40_16</strain>
    </source>
</reference>
<feature type="transmembrane region" description="Helical" evidence="5">
    <location>
        <begin position="73"/>
        <end position="99"/>
    </location>
</feature>
<keyword evidence="2 5" id="KW-0812">Transmembrane</keyword>
<feature type="transmembrane region" description="Helical" evidence="5">
    <location>
        <begin position="288"/>
        <end position="305"/>
    </location>
</feature>
<dbReference type="InterPro" id="IPR044880">
    <property type="entry name" value="NCX_ion-bd_dom_sf"/>
</dbReference>
<keyword evidence="3 5" id="KW-1133">Transmembrane helix</keyword>
<comment type="subcellular location">
    <subcellularLocation>
        <location evidence="1">Membrane</location>
        <topology evidence="1">Multi-pass membrane protein</topology>
    </subcellularLocation>
</comment>
<dbReference type="EMBL" id="PEXU01000038">
    <property type="protein sequence ID" value="PIS42524.1"/>
    <property type="molecule type" value="Genomic_DNA"/>
</dbReference>
<comment type="caution">
    <text evidence="7">The sequence shown here is derived from an EMBL/GenBank/DDBJ whole genome shotgun (WGS) entry which is preliminary data.</text>
</comment>
<keyword evidence="4 5" id="KW-0472">Membrane</keyword>
<feature type="transmembrane region" description="Helical" evidence="5">
    <location>
        <begin position="134"/>
        <end position="152"/>
    </location>
</feature>
<dbReference type="AlphaFoldDB" id="A0A2H0YVK6"/>
<dbReference type="GO" id="GO:0005262">
    <property type="term" value="F:calcium channel activity"/>
    <property type="evidence" value="ECO:0007669"/>
    <property type="project" value="TreeGrafter"/>
</dbReference>
<dbReference type="PANTHER" id="PTHR10846">
    <property type="entry name" value="SODIUM/POTASSIUM/CALCIUM EXCHANGER"/>
    <property type="match status" value="1"/>
</dbReference>
<feature type="transmembrane region" description="Helical" evidence="5">
    <location>
        <begin position="253"/>
        <end position="276"/>
    </location>
</feature>
<proteinExistence type="predicted"/>
<dbReference type="Pfam" id="PF01699">
    <property type="entry name" value="Na_Ca_ex"/>
    <property type="match status" value="2"/>
</dbReference>
<feature type="domain" description="Sodium/calcium exchanger membrane region" evidence="6">
    <location>
        <begin position="190"/>
        <end position="326"/>
    </location>
</feature>
<feature type="domain" description="Sodium/calcium exchanger membrane region" evidence="6">
    <location>
        <begin position="7"/>
        <end position="151"/>
    </location>
</feature>
<dbReference type="GO" id="GO:0005886">
    <property type="term" value="C:plasma membrane"/>
    <property type="evidence" value="ECO:0007669"/>
    <property type="project" value="TreeGrafter"/>
</dbReference>
<evidence type="ECO:0000256" key="5">
    <source>
        <dbReference type="SAM" id="Phobius"/>
    </source>
</evidence>
<organism evidence="7 8">
    <name type="scientific">Candidatus Kerfeldbacteria bacterium CG08_land_8_20_14_0_20_40_16</name>
    <dbReference type="NCBI Taxonomy" id="2014244"/>
    <lineage>
        <taxon>Bacteria</taxon>
        <taxon>Candidatus Kerfeldiibacteriota</taxon>
    </lineage>
</organism>
<dbReference type="Gene3D" id="1.20.1420.30">
    <property type="entry name" value="NCX, central ion-binding region"/>
    <property type="match status" value="2"/>
</dbReference>
<protein>
    <submittedName>
        <fullName evidence="7">Conjugal transfer protein TraR</fullName>
    </submittedName>
</protein>
<dbReference type="InterPro" id="IPR004837">
    <property type="entry name" value="NaCa_Exmemb"/>
</dbReference>
<evidence type="ECO:0000259" key="6">
    <source>
        <dbReference type="Pfam" id="PF01699"/>
    </source>
</evidence>
<feature type="transmembrane region" description="Helical" evidence="5">
    <location>
        <begin position="31"/>
        <end position="53"/>
    </location>
</feature>
<dbReference type="GO" id="GO:0006874">
    <property type="term" value="P:intracellular calcium ion homeostasis"/>
    <property type="evidence" value="ECO:0007669"/>
    <property type="project" value="TreeGrafter"/>
</dbReference>